<dbReference type="EMBL" id="JAHLJV010000150">
    <property type="protein sequence ID" value="KAK1566265.1"/>
    <property type="molecule type" value="Genomic_DNA"/>
</dbReference>
<protein>
    <submittedName>
        <fullName evidence="2">Uncharacterized protein</fullName>
    </submittedName>
</protein>
<name>A0AAD8PK17_9PEZI</name>
<accession>A0AAD8PK17</accession>
<reference evidence="2" key="1">
    <citation type="submission" date="2021-06" db="EMBL/GenBank/DDBJ databases">
        <title>Comparative genomics, transcriptomics and evolutionary studies reveal genomic signatures of adaptation to plant cell wall in hemibiotrophic fungi.</title>
        <authorList>
            <consortium name="DOE Joint Genome Institute"/>
            <person name="Baroncelli R."/>
            <person name="Diaz J.F."/>
            <person name="Benocci T."/>
            <person name="Peng M."/>
            <person name="Battaglia E."/>
            <person name="Haridas S."/>
            <person name="Andreopoulos W."/>
            <person name="Labutti K."/>
            <person name="Pangilinan J."/>
            <person name="Floch G.L."/>
            <person name="Makela M.R."/>
            <person name="Henrissat B."/>
            <person name="Grigoriev I.V."/>
            <person name="Crouch J.A."/>
            <person name="De Vries R.P."/>
            <person name="Sukno S.A."/>
            <person name="Thon M.R."/>
        </authorList>
    </citation>
    <scope>NUCLEOTIDE SEQUENCE</scope>
    <source>
        <strain evidence="2">CBS 125086</strain>
    </source>
</reference>
<dbReference type="AlphaFoldDB" id="A0AAD8PK17"/>
<evidence type="ECO:0000313" key="2">
    <source>
        <dbReference type="EMBL" id="KAK1566265.1"/>
    </source>
</evidence>
<gene>
    <name evidence="2" type="ORF">LY79DRAFT_103451</name>
</gene>
<proteinExistence type="predicted"/>
<sequence length="182" mass="20689">MKKASEEADGEEDYDEEEDDSGRGYPLIDGSDHRYVGWVSATTSTWGCYMNGWLNETFDHVGRYCRSPPIDPRGDMPMPGYKGIERIRCWESGSTRRPNANWKLDQGYNCPFYTTRPTVGITVCLYSGTAVLQGEAVKYLVLPFPEREERKDHHQRQGGLGFIQVFPALKTHEQHGITADAY</sequence>
<evidence type="ECO:0000256" key="1">
    <source>
        <dbReference type="SAM" id="MobiDB-lite"/>
    </source>
</evidence>
<dbReference type="Proteomes" id="UP001230504">
    <property type="component" value="Unassembled WGS sequence"/>
</dbReference>
<keyword evidence="3" id="KW-1185">Reference proteome</keyword>
<feature type="compositionally biased region" description="Acidic residues" evidence="1">
    <location>
        <begin position="7"/>
        <end position="20"/>
    </location>
</feature>
<organism evidence="2 3">
    <name type="scientific">Colletotrichum navitas</name>
    <dbReference type="NCBI Taxonomy" id="681940"/>
    <lineage>
        <taxon>Eukaryota</taxon>
        <taxon>Fungi</taxon>
        <taxon>Dikarya</taxon>
        <taxon>Ascomycota</taxon>
        <taxon>Pezizomycotina</taxon>
        <taxon>Sordariomycetes</taxon>
        <taxon>Hypocreomycetidae</taxon>
        <taxon>Glomerellales</taxon>
        <taxon>Glomerellaceae</taxon>
        <taxon>Colletotrichum</taxon>
        <taxon>Colletotrichum graminicola species complex</taxon>
    </lineage>
</organism>
<comment type="caution">
    <text evidence="2">The sequence shown here is derived from an EMBL/GenBank/DDBJ whole genome shotgun (WGS) entry which is preliminary data.</text>
</comment>
<feature type="region of interest" description="Disordered" evidence="1">
    <location>
        <begin position="1"/>
        <end position="26"/>
    </location>
</feature>
<dbReference type="GeneID" id="85434883"/>
<evidence type="ECO:0000313" key="3">
    <source>
        <dbReference type="Proteomes" id="UP001230504"/>
    </source>
</evidence>
<dbReference type="RefSeq" id="XP_060407453.1">
    <property type="nucleotide sequence ID" value="XM_060550643.1"/>
</dbReference>